<dbReference type="Proteomes" id="UP000005695">
    <property type="component" value="Unassembled WGS sequence"/>
</dbReference>
<dbReference type="NCBIfam" id="TIGR03568">
    <property type="entry name" value="NeuC_NnaA"/>
    <property type="match status" value="1"/>
</dbReference>
<protein>
    <submittedName>
        <fullName evidence="2">UDP-N-acetylglucosamine 2-epimerase</fullName>
    </submittedName>
</protein>
<keyword evidence="3" id="KW-1185">Reference proteome</keyword>
<evidence type="ECO:0000313" key="3">
    <source>
        <dbReference type="Proteomes" id="UP000005695"/>
    </source>
</evidence>
<reference evidence="2" key="2">
    <citation type="submission" date="2006-05" db="EMBL/GenBank/DDBJ databases">
        <title>Sequencing of the draft genome and assembly of Desulfuromonas acetoxidans DSM 684.</title>
        <authorList>
            <consortium name="US DOE Joint Genome Institute (JGI-PGF)"/>
            <person name="Copeland A."/>
            <person name="Lucas S."/>
            <person name="Lapidus A."/>
            <person name="Barry K."/>
            <person name="Detter J.C."/>
            <person name="Glavina del Rio T."/>
            <person name="Hammon N."/>
            <person name="Israni S."/>
            <person name="Dalin E."/>
            <person name="Tice H."/>
            <person name="Bruce D."/>
            <person name="Pitluck S."/>
            <person name="Richardson P."/>
        </authorList>
    </citation>
    <scope>NUCLEOTIDE SEQUENCE [LARGE SCALE GENOMIC DNA]</scope>
    <source>
        <strain evidence="2">DSM 684</strain>
    </source>
</reference>
<dbReference type="GO" id="GO:0004553">
    <property type="term" value="F:hydrolase activity, hydrolyzing O-glycosyl compounds"/>
    <property type="evidence" value="ECO:0007669"/>
    <property type="project" value="InterPro"/>
</dbReference>
<dbReference type="CDD" id="cd03786">
    <property type="entry name" value="GTB_UDP-GlcNAc_2-Epimerase"/>
    <property type="match status" value="1"/>
</dbReference>
<feature type="domain" description="UDP-N-acetylglucosamine 2-epimerase" evidence="1">
    <location>
        <begin position="22"/>
        <end position="365"/>
    </location>
</feature>
<dbReference type="Gene3D" id="3.40.50.2000">
    <property type="entry name" value="Glycogen Phosphorylase B"/>
    <property type="match status" value="2"/>
</dbReference>
<sequence>MTKIAVFTSTRAEYGLLYWLIKELDKHPFFDMQLIVSGTHLSHEFGYTVSDIESDGFIPSIRIPTLISDDSPPSLARSSALLAMALTDYFYREKPDFFVVLGDRFELLAACEAALICQVPIVHIHGGEITEGAVDERVRHAVTKLADIHFASTEEYCQRIIQMGEDPAKVIKSGALGLESIRRGAIWSLEETSEVLGVDLGKDYILVVYHPETCKKTEDVAPLFEALSSCDQYQKIIIYPNSDSMSRTVIDAIQAFKSEYPRQVTLVKSLKREGYLSLLKHCCLYIGNSSSGIIEAPTFRRPIINVGKRQYGRIRSEATLDVEMDCVQLLSALETALSQDYLSRLDEVENPYGGGFSSQIIIDSLSSLDGNLLSQKKFHDLDI</sequence>
<dbReference type="PANTHER" id="PTHR43174">
    <property type="entry name" value="UDP-N-ACETYLGLUCOSAMINE 2-EPIMERASE"/>
    <property type="match status" value="1"/>
</dbReference>
<comment type="caution">
    <text evidence="2">The sequence shown here is derived from an EMBL/GenBank/DDBJ whole genome shotgun (WGS) entry which is preliminary data.</text>
</comment>
<dbReference type="SUPFAM" id="SSF53756">
    <property type="entry name" value="UDP-Glycosyltransferase/glycogen phosphorylase"/>
    <property type="match status" value="1"/>
</dbReference>
<dbReference type="GO" id="GO:0006047">
    <property type="term" value="P:UDP-N-acetylglucosamine metabolic process"/>
    <property type="evidence" value="ECO:0007669"/>
    <property type="project" value="InterPro"/>
</dbReference>
<dbReference type="InterPro" id="IPR003331">
    <property type="entry name" value="UDP_GlcNAc_Epimerase_2_dom"/>
</dbReference>
<accession>Q1K171</accession>
<dbReference type="PANTHER" id="PTHR43174:SF3">
    <property type="entry name" value="UDP-N-ACETYLGLUCOSAMINE 2-EPIMERASE"/>
    <property type="match status" value="1"/>
</dbReference>
<evidence type="ECO:0000313" key="2">
    <source>
        <dbReference type="EMBL" id="EAT16137.1"/>
    </source>
</evidence>
<name>Q1K171_DESA6</name>
<dbReference type="AlphaFoldDB" id="Q1K171"/>
<organism evidence="2 3">
    <name type="scientific">Desulfuromonas acetoxidans (strain DSM 684 / 11070)</name>
    <dbReference type="NCBI Taxonomy" id="281689"/>
    <lineage>
        <taxon>Bacteria</taxon>
        <taxon>Pseudomonadati</taxon>
        <taxon>Thermodesulfobacteriota</taxon>
        <taxon>Desulfuromonadia</taxon>
        <taxon>Desulfuromonadales</taxon>
        <taxon>Desulfuromonadaceae</taxon>
        <taxon>Desulfuromonas</taxon>
    </lineage>
</organism>
<dbReference type="InterPro" id="IPR020004">
    <property type="entry name" value="UDP-GlcNAc_Epase"/>
</dbReference>
<dbReference type="InterPro" id="IPR029767">
    <property type="entry name" value="WecB-like"/>
</dbReference>
<gene>
    <name evidence="2" type="ORF">Dace_1601</name>
</gene>
<dbReference type="OrthoDB" id="9803238at2"/>
<dbReference type="EMBL" id="AAEW02000006">
    <property type="protein sequence ID" value="EAT16137.1"/>
    <property type="molecule type" value="Genomic_DNA"/>
</dbReference>
<dbReference type="RefSeq" id="WP_005999284.1">
    <property type="nucleotide sequence ID" value="NZ_AAEW02000006.1"/>
</dbReference>
<proteinExistence type="predicted"/>
<evidence type="ECO:0000259" key="1">
    <source>
        <dbReference type="Pfam" id="PF02350"/>
    </source>
</evidence>
<reference evidence="2" key="1">
    <citation type="submission" date="2006-05" db="EMBL/GenBank/DDBJ databases">
        <title>Annotation of the draft genome assembly of Desulfuromonas acetoxidans DSM 684.</title>
        <authorList>
            <consortium name="US DOE Joint Genome Institute (JGI-ORNL)"/>
            <person name="Larimer F."/>
            <person name="Land M."/>
            <person name="Hauser L."/>
        </authorList>
    </citation>
    <scope>NUCLEOTIDE SEQUENCE [LARGE SCALE GENOMIC DNA]</scope>
    <source>
        <strain evidence="2">DSM 684</strain>
    </source>
</reference>
<dbReference type="Pfam" id="PF02350">
    <property type="entry name" value="Epimerase_2"/>
    <property type="match status" value="1"/>
</dbReference>